<feature type="domain" description="60S ribosomal export protein NMD3 SH3" evidence="11">
    <location>
        <begin position="251"/>
        <end position="297"/>
    </location>
</feature>
<accession>A0A9P0ATL7</accession>
<dbReference type="InterPro" id="IPR039768">
    <property type="entry name" value="Nmd3"/>
</dbReference>
<keyword evidence="4 8" id="KW-0813">Transport</keyword>
<evidence type="ECO:0000259" key="9">
    <source>
        <dbReference type="Pfam" id="PF04981"/>
    </source>
</evidence>
<dbReference type="EMBL" id="OV121132">
    <property type="protein sequence ID" value="CAH0547910.1"/>
    <property type="molecule type" value="Genomic_DNA"/>
</dbReference>
<evidence type="ECO:0000313" key="13">
    <source>
        <dbReference type="Proteomes" id="UP001154078"/>
    </source>
</evidence>
<dbReference type="OrthoDB" id="203821at2759"/>
<comment type="similarity">
    <text evidence="2 8">Belongs to the NMD3 family.</text>
</comment>
<evidence type="ECO:0000256" key="2">
    <source>
        <dbReference type="ARBA" id="ARBA00009794"/>
    </source>
</evidence>
<feature type="domain" description="Nmd3 N-terminal" evidence="9">
    <location>
        <begin position="19"/>
        <end position="247"/>
    </location>
</feature>
<keyword evidence="7 8" id="KW-0539">Nucleus</keyword>
<dbReference type="GO" id="GO:0043023">
    <property type="term" value="F:ribosomal large subunit binding"/>
    <property type="evidence" value="ECO:0007669"/>
    <property type="project" value="InterPro"/>
</dbReference>
<feature type="domain" description="60S ribosomal export protein NMD3 OB-fold" evidence="10">
    <location>
        <begin position="314"/>
        <end position="410"/>
    </location>
</feature>
<evidence type="ECO:0000256" key="7">
    <source>
        <dbReference type="ARBA" id="ARBA00023242"/>
    </source>
</evidence>
<comment type="subcellular location">
    <subcellularLocation>
        <location evidence="8">Cytoplasm</location>
    </subcellularLocation>
    <subcellularLocation>
        <location evidence="8">Nucleus</location>
    </subcellularLocation>
</comment>
<dbReference type="GO" id="GO:0015031">
    <property type="term" value="P:protein transport"/>
    <property type="evidence" value="ECO:0007669"/>
    <property type="project" value="UniProtKB-KW"/>
</dbReference>
<proteinExistence type="inferred from homology"/>
<comment type="function">
    <text evidence="1 8">Acts as an adapter for the XPO1/CRM1-mediated export of the 60S ribosomal subunit.</text>
</comment>
<reference evidence="12" key="1">
    <citation type="submission" date="2021-12" db="EMBL/GenBank/DDBJ databases">
        <authorList>
            <person name="King R."/>
        </authorList>
    </citation>
    <scope>NUCLEOTIDE SEQUENCE</scope>
</reference>
<evidence type="ECO:0000256" key="6">
    <source>
        <dbReference type="ARBA" id="ARBA00022927"/>
    </source>
</evidence>
<protein>
    <recommendedName>
        <fullName evidence="3 8">60S ribosomal export protein NMD3</fullName>
    </recommendedName>
</protein>
<dbReference type="Proteomes" id="UP001154078">
    <property type="component" value="Chromosome 1"/>
</dbReference>
<evidence type="ECO:0000313" key="12">
    <source>
        <dbReference type="EMBL" id="CAH0547910.1"/>
    </source>
</evidence>
<dbReference type="Pfam" id="PF04981">
    <property type="entry name" value="NMD3"/>
    <property type="match status" value="1"/>
</dbReference>
<dbReference type="GO" id="GO:0005634">
    <property type="term" value="C:nucleus"/>
    <property type="evidence" value="ECO:0007669"/>
    <property type="project" value="UniProtKB-SubCell"/>
</dbReference>
<dbReference type="GO" id="GO:0000055">
    <property type="term" value="P:ribosomal large subunit export from nucleus"/>
    <property type="evidence" value="ECO:0007669"/>
    <property type="project" value="TreeGrafter"/>
</dbReference>
<dbReference type="AlphaFoldDB" id="A0A9P0ATL7"/>
<organism evidence="12 13">
    <name type="scientific">Brassicogethes aeneus</name>
    <name type="common">Rape pollen beetle</name>
    <name type="synonym">Meligethes aeneus</name>
    <dbReference type="NCBI Taxonomy" id="1431903"/>
    <lineage>
        <taxon>Eukaryota</taxon>
        <taxon>Metazoa</taxon>
        <taxon>Ecdysozoa</taxon>
        <taxon>Arthropoda</taxon>
        <taxon>Hexapoda</taxon>
        <taxon>Insecta</taxon>
        <taxon>Pterygota</taxon>
        <taxon>Neoptera</taxon>
        <taxon>Endopterygota</taxon>
        <taxon>Coleoptera</taxon>
        <taxon>Polyphaga</taxon>
        <taxon>Cucujiformia</taxon>
        <taxon>Nitidulidae</taxon>
        <taxon>Meligethinae</taxon>
        <taxon>Brassicogethes</taxon>
    </lineage>
</organism>
<dbReference type="Pfam" id="PF21193">
    <property type="entry name" value="NMD_SH3"/>
    <property type="match status" value="1"/>
</dbReference>
<evidence type="ECO:0000256" key="4">
    <source>
        <dbReference type="ARBA" id="ARBA00022448"/>
    </source>
</evidence>
<evidence type="ECO:0000256" key="1">
    <source>
        <dbReference type="ARBA" id="ARBA00002269"/>
    </source>
</evidence>
<sequence>MEYLPEPSAVEITKNKILCCECGIPIEPNPANMCVACLRSQVDITEGIPKQVVIYFCRGCERYLQPPAEWVSCALESRELLSLCLKKLKGLSRVKLIDASFVWTEPHSKRIKVKLTVHGEVVGGAVLQQVFVVEYVINHHMCDECHRSEAQDFWRSLVQVRQKAENKKTFFYLEQLILKHKAHENTLGIKPNHGGLDFFYTSEGHARKMVDFIAAVLPCKYQHSKKLISHDIHSNVYNYKFTYSVDIVPVSKDSVVCLPKKLTQSLGGISPICLVYRVTNGLHLIDPLSAQIAEVNSTVYYRNPFQSICNPKQLVEYIVMDIEPIMDKERKVFPGQGQISTRHVLADVWLVRASELGINDNTTHTRTHLGHVLKPGDSVLGYNVMDSNINDAHFEKIDKSKVQDVVLVKKYYDKALIRRQRAWKLKHLADDEMAFDRETNEYNDFLDDLEEDPALRQNINIFKDASKAIPVDSNDDFDPNMPHVTLEEMLDDLVIDDVEMAES</sequence>
<evidence type="ECO:0000256" key="5">
    <source>
        <dbReference type="ARBA" id="ARBA00022490"/>
    </source>
</evidence>
<evidence type="ECO:0000256" key="8">
    <source>
        <dbReference type="RuleBase" id="RU364108"/>
    </source>
</evidence>
<name>A0A9P0ATL7_BRAAE</name>
<dbReference type="PANTHER" id="PTHR12746">
    <property type="entry name" value="NONSENSE-MEDIATED MRNA DECAY PROTEIN 3"/>
    <property type="match status" value="1"/>
</dbReference>
<dbReference type="InterPro" id="IPR048899">
    <property type="entry name" value="NMD_SH3"/>
</dbReference>
<evidence type="ECO:0000256" key="3">
    <source>
        <dbReference type="ARBA" id="ARBA00017035"/>
    </source>
</evidence>
<keyword evidence="6 8" id="KW-0653">Protein transport</keyword>
<keyword evidence="13" id="KW-1185">Reference proteome</keyword>
<gene>
    <name evidence="12" type="ORF">MELIAE_LOCUS1802</name>
</gene>
<dbReference type="GO" id="GO:0005737">
    <property type="term" value="C:cytoplasm"/>
    <property type="evidence" value="ECO:0007669"/>
    <property type="project" value="UniProtKB-SubCell"/>
</dbReference>
<evidence type="ECO:0000259" key="11">
    <source>
        <dbReference type="Pfam" id="PF21193"/>
    </source>
</evidence>
<dbReference type="PANTHER" id="PTHR12746:SF2">
    <property type="entry name" value="60S RIBOSOMAL EXPORT PROTEIN NMD3"/>
    <property type="match status" value="1"/>
</dbReference>
<dbReference type="Pfam" id="PF21192">
    <property type="entry name" value="OB_NMD3"/>
    <property type="match status" value="1"/>
</dbReference>
<evidence type="ECO:0000259" key="10">
    <source>
        <dbReference type="Pfam" id="PF21192"/>
    </source>
</evidence>
<keyword evidence="5 8" id="KW-0963">Cytoplasm</keyword>
<dbReference type="InterPro" id="IPR048898">
    <property type="entry name" value="OB_NMD3"/>
</dbReference>
<dbReference type="InterPro" id="IPR007064">
    <property type="entry name" value="Nmd3_N"/>
</dbReference>